<dbReference type="AlphaFoldDB" id="A0A0C9RT40"/>
<dbReference type="GO" id="GO:0004497">
    <property type="term" value="F:monooxygenase activity"/>
    <property type="evidence" value="ECO:0007669"/>
    <property type="project" value="UniProtKB-KW"/>
</dbReference>
<evidence type="ECO:0000256" key="3">
    <source>
        <dbReference type="ARBA" id="ARBA00022617"/>
    </source>
</evidence>
<comment type="similarity">
    <text evidence="2 9">Belongs to the cytochrome P450 family.</text>
</comment>
<dbReference type="UniPathway" id="UPA00842"/>
<evidence type="ECO:0000256" key="10">
    <source>
        <dbReference type="SAM" id="Phobius"/>
    </source>
</evidence>
<dbReference type="SUPFAM" id="SSF48264">
    <property type="entry name" value="Cytochrome P450"/>
    <property type="match status" value="1"/>
</dbReference>
<keyword evidence="5 9" id="KW-0560">Oxidoreductase</keyword>
<keyword evidence="9" id="KW-0503">Monooxygenase</keyword>
<comment type="pathway">
    <text evidence="1">Alkaloid biosynthesis; taxol biosynthesis.</text>
</comment>
<keyword evidence="4 8" id="KW-0479">Metal-binding</keyword>
<dbReference type="Pfam" id="PF00067">
    <property type="entry name" value="p450"/>
    <property type="match status" value="1"/>
</dbReference>
<dbReference type="PANTHER" id="PTHR47944:SF16">
    <property type="entry name" value="CYTOCHROME P450 FAMILY 1 SUBFAMILY A POLYPEPTIDE 1"/>
    <property type="match status" value="1"/>
</dbReference>
<dbReference type="GO" id="GO:0020037">
    <property type="term" value="F:heme binding"/>
    <property type="evidence" value="ECO:0007669"/>
    <property type="project" value="InterPro"/>
</dbReference>
<name>A0A0C9RT40_9CONI</name>
<reference evidence="11" key="1">
    <citation type="submission" date="2015-02" db="EMBL/GenBank/DDBJ databases">
        <title>A transcriptome of Wollemia nobilis - a relic of Gondwana.</title>
        <authorList>
            <person name="Chia J.Y."/>
            <person name="Leong Y.S."/>
            <person name="Abdul Karim S."/>
            <person name="Wan Azmi N."/>
            <person name="Hercus R."/>
            <person name="Croft L."/>
        </authorList>
    </citation>
    <scope>NUCLEOTIDE SEQUENCE</scope>
    <source>
        <strain evidence="11">MaeBrown</strain>
        <tissue evidence="11">Leaf</tissue>
    </source>
</reference>
<evidence type="ECO:0000256" key="4">
    <source>
        <dbReference type="ARBA" id="ARBA00022723"/>
    </source>
</evidence>
<dbReference type="EMBL" id="GCHU01014088">
    <property type="protein sequence ID" value="JAG86844.1"/>
    <property type="molecule type" value="Transcribed_RNA"/>
</dbReference>
<evidence type="ECO:0000256" key="6">
    <source>
        <dbReference type="ARBA" id="ARBA00023004"/>
    </source>
</evidence>
<evidence type="ECO:0000256" key="5">
    <source>
        <dbReference type="ARBA" id="ARBA00023002"/>
    </source>
</evidence>
<evidence type="ECO:0000256" key="2">
    <source>
        <dbReference type="ARBA" id="ARBA00010617"/>
    </source>
</evidence>
<sequence length="528" mass="59553">MALRTFLHWLSMEFFSITWITLPVALLISVVIYRKLSSKSKLPPGPRALPIIGNLHMLSGLPYRSLYNLAHIYGPIMTVYFGSLPTIIISSPQMAKLVLKTHDPIFANRPLLEDGNDTLYENPSTIAFAPSGPYWKFMRKTFILELLSPKRLESFRSLRAQEASAMIRSILQTTATNANCGSPSAVDISREVSIFTNNIICRMTFGKKFCEDELGGKVYKDILEERFALASAFSYGDFVPLLGWLDLQGVRRRQGEIHKLVYGFLERVVEEHFEGRKKNSGLQHGDFVDLLISLCEDDSTEVKITRQHIKFVIFDILAGGTDTAGNTLEWAMSELLRNPSAMKRAQEELDSVVGRNRIVKESDLSHLQYLQAVVKETLRLYPPVPLLLQRESMECCTIAGYELPQKTRVFVNAWAIGRDPTAWEDANEFKPERFLERKIDVKGHDLEVIPFGSGRRGCPGINLGLTTVQLGLAQLLHCFDWYLPGGITPHNLDMSEAFLIVMPRAVHLQAIPAPRLALDLYEPKAECL</sequence>
<dbReference type="Gene3D" id="1.10.630.10">
    <property type="entry name" value="Cytochrome P450"/>
    <property type="match status" value="1"/>
</dbReference>
<evidence type="ECO:0000256" key="9">
    <source>
        <dbReference type="RuleBase" id="RU000461"/>
    </source>
</evidence>
<organism evidence="11">
    <name type="scientific">Wollemia nobilis</name>
    <dbReference type="NCBI Taxonomy" id="56998"/>
    <lineage>
        <taxon>Eukaryota</taxon>
        <taxon>Viridiplantae</taxon>
        <taxon>Streptophyta</taxon>
        <taxon>Embryophyta</taxon>
        <taxon>Tracheophyta</taxon>
        <taxon>Spermatophyta</taxon>
        <taxon>Pinopsida</taxon>
        <taxon>Pinidae</taxon>
        <taxon>Conifers II</taxon>
        <taxon>Araucariales</taxon>
        <taxon>Araucariaceae</taxon>
        <taxon>Wollemia</taxon>
    </lineage>
</organism>
<evidence type="ECO:0000256" key="1">
    <source>
        <dbReference type="ARBA" id="ARBA00005122"/>
    </source>
</evidence>
<dbReference type="PROSITE" id="PS00086">
    <property type="entry name" value="CYTOCHROME_P450"/>
    <property type="match status" value="1"/>
</dbReference>
<dbReference type="GO" id="GO:0005506">
    <property type="term" value="F:iron ion binding"/>
    <property type="evidence" value="ECO:0007669"/>
    <property type="project" value="InterPro"/>
</dbReference>
<feature type="binding site" description="axial binding residue" evidence="8">
    <location>
        <position position="458"/>
    </location>
    <ligand>
        <name>heme</name>
        <dbReference type="ChEBI" id="CHEBI:30413"/>
    </ligand>
    <ligandPart>
        <name>Fe</name>
        <dbReference type="ChEBI" id="CHEBI:18248"/>
    </ligandPart>
</feature>
<dbReference type="InterPro" id="IPR017972">
    <property type="entry name" value="Cyt_P450_CS"/>
</dbReference>
<comment type="cofactor">
    <cofactor evidence="8">
        <name>heme</name>
        <dbReference type="ChEBI" id="CHEBI:30413"/>
    </cofactor>
</comment>
<dbReference type="FunFam" id="1.10.630.10:FF:000011">
    <property type="entry name" value="Cytochrome P450 83B1"/>
    <property type="match status" value="1"/>
</dbReference>
<dbReference type="PANTHER" id="PTHR47944">
    <property type="entry name" value="CYTOCHROME P450 98A9"/>
    <property type="match status" value="1"/>
</dbReference>
<dbReference type="CDD" id="cd11072">
    <property type="entry name" value="CYP71-like"/>
    <property type="match status" value="1"/>
</dbReference>
<dbReference type="InterPro" id="IPR002401">
    <property type="entry name" value="Cyt_P450_E_grp-I"/>
</dbReference>
<keyword evidence="7" id="KW-0876">Taxol biosynthesis</keyword>
<evidence type="ECO:0000256" key="7">
    <source>
        <dbReference type="ARBA" id="ARBA00023059"/>
    </source>
</evidence>
<protein>
    <submittedName>
        <fullName evidence="11">TSA: Wollemia nobilis Ref_Wollemi_Transcript_14169_1790 transcribed RNA sequence</fullName>
    </submittedName>
</protein>
<keyword evidence="3 8" id="KW-0349">Heme</keyword>
<dbReference type="PRINTS" id="PR00463">
    <property type="entry name" value="EP450I"/>
</dbReference>
<dbReference type="GO" id="GO:0042617">
    <property type="term" value="P:paclitaxel biosynthetic process"/>
    <property type="evidence" value="ECO:0007669"/>
    <property type="project" value="UniProtKB-UniPathway"/>
</dbReference>
<dbReference type="InterPro" id="IPR036396">
    <property type="entry name" value="Cyt_P450_sf"/>
</dbReference>
<feature type="transmembrane region" description="Helical" evidence="10">
    <location>
        <begin position="6"/>
        <end position="33"/>
    </location>
</feature>
<keyword evidence="10" id="KW-0472">Membrane</keyword>
<keyword evidence="10" id="KW-0812">Transmembrane</keyword>
<dbReference type="PRINTS" id="PR00385">
    <property type="entry name" value="P450"/>
</dbReference>
<evidence type="ECO:0000313" key="11">
    <source>
        <dbReference type="EMBL" id="JAG86844.1"/>
    </source>
</evidence>
<dbReference type="InterPro" id="IPR001128">
    <property type="entry name" value="Cyt_P450"/>
</dbReference>
<keyword evidence="10" id="KW-1133">Transmembrane helix</keyword>
<proteinExistence type="inferred from homology"/>
<keyword evidence="6 8" id="KW-0408">Iron</keyword>
<feature type="transmembrane region" description="Helical" evidence="10">
    <location>
        <begin position="66"/>
        <end position="88"/>
    </location>
</feature>
<evidence type="ECO:0000256" key="8">
    <source>
        <dbReference type="PIRSR" id="PIRSR602401-1"/>
    </source>
</evidence>
<dbReference type="GO" id="GO:0016705">
    <property type="term" value="F:oxidoreductase activity, acting on paired donors, with incorporation or reduction of molecular oxygen"/>
    <property type="evidence" value="ECO:0007669"/>
    <property type="project" value="InterPro"/>
</dbReference>
<accession>A0A0C9RT40</accession>